<keyword evidence="8" id="KW-1133">Transmembrane helix</keyword>
<dbReference type="PANTHER" id="PTHR30176">
    <property type="entry name" value="FERREDOXIN-TYPE PROTEIN NAPH"/>
    <property type="match status" value="1"/>
</dbReference>
<feature type="transmembrane region" description="Helical" evidence="8">
    <location>
        <begin position="49"/>
        <end position="76"/>
    </location>
</feature>
<protein>
    <submittedName>
        <fullName evidence="10">NapH/MauN family ferredoxin-type protein</fullName>
    </submittedName>
</protein>
<keyword evidence="7" id="KW-0411">Iron-sulfur</keyword>
<gene>
    <name evidence="10" type="primary">yccM_2</name>
    <name evidence="10" type="ORF">ERS672216_00962</name>
</gene>
<evidence type="ECO:0000256" key="6">
    <source>
        <dbReference type="ARBA" id="ARBA00023004"/>
    </source>
</evidence>
<evidence type="ECO:0000256" key="1">
    <source>
        <dbReference type="ARBA" id="ARBA00022448"/>
    </source>
</evidence>
<evidence type="ECO:0000259" key="9">
    <source>
        <dbReference type="PROSITE" id="PS51379"/>
    </source>
</evidence>
<dbReference type="OrthoDB" id="9784262at2"/>
<keyword evidence="3" id="KW-0479">Metal-binding</keyword>
<evidence type="ECO:0000256" key="4">
    <source>
        <dbReference type="ARBA" id="ARBA00022737"/>
    </source>
</evidence>
<evidence type="ECO:0000256" key="2">
    <source>
        <dbReference type="ARBA" id="ARBA00022485"/>
    </source>
</evidence>
<evidence type="ECO:0000256" key="8">
    <source>
        <dbReference type="SAM" id="Phobius"/>
    </source>
</evidence>
<sequence>MKINIIRRISQVAILLFFILGNLGILPILKGDLSSSMLFGKIPLSDPFAVLQIYLATFSINSVAITGALIIFLVYALVAPRAFCAWVCPINLITDFAYFIRKKLSYSKDRNFLNIPKSFRYYFLALSLILSFVLSMPAFENISFIGVVQRGIIFTNSVAIGVIFAIFVFDTFIVDRGICSRICPLGAFYAVIGKFSLIRVEHIAQNCTKCMDCKVVCPEVDVLKMVGKNDGFVASECISCGRCVDICQHNALNFSIKNNKEG</sequence>
<feature type="transmembrane region" description="Helical" evidence="8">
    <location>
        <begin position="12"/>
        <end position="29"/>
    </location>
</feature>
<reference evidence="10 11" key="1">
    <citation type="submission" date="2016-02" db="EMBL/GenBank/DDBJ databases">
        <authorList>
            <consortium name="Pathogen Informatics"/>
        </authorList>
    </citation>
    <scope>NUCLEOTIDE SEQUENCE [LARGE SCALE GENOMIC DNA]</scope>
    <source>
        <strain evidence="10 11">RC20</strain>
    </source>
</reference>
<evidence type="ECO:0000256" key="3">
    <source>
        <dbReference type="ARBA" id="ARBA00022723"/>
    </source>
</evidence>
<feature type="transmembrane region" description="Helical" evidence="8">
    <location>
        <begin position="83"/>
        <end position="101"/>
    </location>
</feature>
<evidence type="ECO:0000313" key="11">
    <source>
        <dbReference type="Proteomes" id="UP000069632"/>
    </source>
</evidence>
<dbReference type="GO" id="GO:0046872">
    <property type="term" value="F:metal ion binding"/>
    <property type="evidence" value="ECO:0007669"/>
    <property type="project" value="UniProtKB-KW"/>
</dbReference>
<dbReference type="PROSITE" id="PS51379">
    <property type="entry name" value="4FE4S_FER_2"/>
    <property type="match status" value="2"/>
</dbReference>
<evidence type="ECO:0000256" key="7">
    <source>
        <dbReference type="ARBA" id="ARBA00023014"/>
    </source>
</evidence>
<dbReference type="NCBIfam" id="NF007013">
    <property type="entry name" value="PRK09477.1"/>
    <property type="match status" value="1"/>
</dbReference>
<accession>A0A128EF67</accession>
<feature type="transmembrane region" description="Helical" evidence="8">
    <location>
        <begin position="121"/>
        <end position="139"/>
    </location>
</feature>
<dbReference type="EMBL" id="FIZP01000003">
    <property type="protein sequence ID" value="CZE47566.1"/>
    <property type="molecule type" value="Genomic_DNA"/>
</dbReference>
<keyword evidence="11" id="KW-1185">Reference proteome</keyword>
<keyword evidence="8" id="KW-0812">Transmembrane</keyword>
<dbReference type="InterPro" id="IPR011886">
    <property type="entry name" value="NapH_MauN"/>
</dbReference>
<evidence type="ECO:0000313" key="10">
    <source>
        <dbReference type="EMBL" id="CZE47566.1"/>
    </source>
</evidence>
<dbReference type="InterPro" id="IPR051684">
    <property type="entry name" value="Electron_Trans/Redox"/>
</dbReference>
<evidence type="ECO:0000256" key="5">
    <source>
        <dbReference type="ARBA" id="ARBA00022982"/>
    </source>
</evidence>
<dbReference type="SUPFAM" id="SSF54862">
    <property type="entry name" value="4Fe-4S ferredoxins"/>
    <property type="match status" value="1"/>
</dbReference>
<dbReference type="Gene3D" id="3.30.70.20">
    <property type="match status" value="1"/>
</dbReference>
<dbReference type="AlphaFoldDB" id="A0A128EF67"/>
<keyword evidence="5" id="KW-0249">Electron transport</keyword>
<dbReference type="InterPro" id="IPR017896">
    <property type="entry name" value="4Fe4S_Fe-S-bd"/>
</dbReference>
<feature type="transmembrane region" description="Helical" evidence="8">
    <location>
        <begin position="151"/>
        <end position="174"/>
    </location>
</feature>
<keyword evidence="8" id="KW-0472">Membrane</keyword>
<dbReference type="PANTHER" id="PTHR30176:SF3">
    <property type="entry name" value="FERREDOXIN-TYPE PROTEIN NAPH"/>
    <property type="match status" value="1"/>
</dbReference>
<keyword evidence="1" id="KW-0813">Transport</keyword>
<feature type="domain" description="4Fe-4S ferredoxin-type" evidence="9">
    <location>
        <begin position="198"/>
        <end position="227"/>
    </location>
</feature>
<keyword evidence="2" id="KW-0004">4Fe-4S</keyword>
<name>A0A128EF67_9BACT</name>
<feature type="domain" description="4Fe-4S ferredoxin-type" evidence="9">
    <location>
        <begin position="228"/>
        <end position="257"/>
    </location>
</feature>
<dbReference type="Proteomes" id="UP000069632">
    <property type="component" value="Unassembled WGS sequence"/>
</dbReference>
<keyword evidence="6" id="KW-0408">Iron</keyword>
<keyword evidence="4" id="KW-0677">Repeat</keyword>
<dbReference type="Pfam" id="PF12801">
    <property type="entry name" value="Fer4_5"/>
    <property type="match status" value="2"/>
</dbReference>
<proteinExistence type="predicted"/>
<dbReference type="RefSeq" id="WP_075494741.1">
    <property type="nucleotide sequence ID" value="NZ_CP053844.1"/>
</dbReference>
<dbReference type="GO" id="GO:0005886">
    <property type="term" value="C:plasma membrane"/>
    <property type="evidence" value="ECO:0007669"/>
    <property type="project" value="TreeGrafter"/>
</dbReference>
<dbReference type="NCBIfam" id="TIGR02163">
    <property type="entry name" value="napH"/>
    <property type="match status" value="1"/>
</dbReference>
<organism evidence="10 11">
    <name type="scientific">Campylobacter geochelonis</name>
    <dbReference type="NCBI Taxonomy" id="1780362"/>
    <lineage>
        <taxon>Bacteria</taxon>
        <taxon>Pseudomonadati</taxon>
        <taxon>Campylobacterota</taxon>
        <taxon>Epsilonproteobacteria</taxon>
        <taxon>Campylobacterales</taxon>
        <taxon>Campylobacteraceae</taxon>
        <taxon>Campylobacter</taxon>
    </lineage>
</organism>
<dbReference type="GO" id="GO:0051539">
    <property type="term" value="F:4 iron, 4 sulfur cluster binding"/>
    <property type="evidence" value="ECO:0007669"/>
    <property type="project" value="UniProtKB-KW"/>
</dbReference>
<dbReference type="Pfam" id="PF13237">
    <property type="entry name" value="Fer4_10"/>
    <property type="match status" value="1"/>
</dbReference>